<organism evidence="1 2">
    <name type="scientific">Trifolium pratense</name>
    <name type="common">Red clover</name>
    <dbReference type="NCBI Taxonomy" id="57577"/>
    <lineage>
        <taxon>Eukaryota</taxon>
        <taxon>Viridiplantae</taxon>
        <taxon>Streptophyta</taxon>
        <taxon>Embryophyta</taxon>
        <taxon>Tracheophyta</taxon>
        <taxon>Spermatophyta</taxon>
        <taxon>Magnoliopsida</taxon>
        <taxon>eudicotyledons</taxon>
        <taxon>Gunneridae</taxon>
        <taxon>Pentapetalae</taxon>
        <taxon>rosids</taxon>
        <taxon>fabids</taxon>
        <taxon>Fabales</taxon>
        <taxon>Fabaceae</taxon>
        <taxon>Papilionoideae</taxon>
        <taxon>50 kb inversion clade</taxon>
        <taxon>NPAAA clade</taxon>
        <taxon>Hologalegina</taxon>
        <taxon>IRL clade</taxon>
        <taxon>Trifolieae</taxon>
        <taxon>Trifolium</taxon>
    </lineage>
</organism>
<name>A0A2K3KKJ6_TRIPR</name>
<dbReference type="AlphaFoldDB" id="A0A2K3KKJ6"/>
<reference evidence="1 2" key="1">
    <citation type="journal article" date="2014" name="Am. J. Bot.">
        <title>Genome assembly and annotation for red clover (Trifolium pratense; Fabaceae).</title>
        <authorList>
            <person name="Istvanek J."/>
            <person name="Jaros M."/>
            <person name="Krenek A."/>
            <person name="Repkova J."/>
        </authorList>
    </citation>
    <scope>NUCLEOTIDE SEQUENCE [LARGE SCALE GENOMIC DNA]</scope>
    <source>
        <strain evidence="2">cv. Tatra</strain>
        <tissue evidence="1">Young leaves</tissue>
    </source>
</reference>
<reference evidence="1 2" key="2">
    <citation type="journal article" date="2017" name="Front. Plant Sci.">
        <title>Gene Classification and Mining of Molecular Markers Useful in Red Clover (Trifolium pratense) Breeding.</title>
        <authorList>
            <person name="Istvanek J."/>
            <person name="Dluhosova J."/>
            <person name="Dluhos P."/>
            <person name="Patkova L."/>
            <person name="Nedelnik J."/>
            <person name="Repkova J."/>
        </authorList>
    </citation>
    <scope>NUCLEOTIDE SEQUENCE [LARGE SCALE GENOMIC DNA]</scope>
    <source>
        <strain evidence="2">cv. Tatra</strain>
        <tissue evidence="1">Young leaves</tissue>
    </source>
</reference>
<dbReference type="EMBL" id="ASHM01198678">
    <property type="protein sequence ID" value="PNX66792.1"/>
    <property type="molecule type" value="Genomic_DNA"/>
</dbReference>
<evidence type="ECO:0000313" key="1">
    <source>
        <dbReference type="EMBL" id="PNX66792.1"/>
    </source>
</evidence>
<accession>A0A2K3KKJ6</accession>
<dbReference type="Proteomes" id="UP000236291">
    <property type="component" value="Unassembled WGS sequence"/>
</dbReference>
<sequence>MANPFAKRRLTETWRTSPGDHILTASIGELQR</sequence>
<feature type="non-terminal residue" evidence="1">
    <location>
        <position position="32"/>
    </location>
</feature>
<evidence type="ECO:0000313" key="2">
    <source>
        <dbReference type="Proteomes" id="UP000236291"/>
    </source>
</evidence>
<comment type="caution">
    <text evidence="1">The sequence shown here is derived from an EMBL/GenBank/DDBJ whole genome shotgun (WGS) entry which is preliminary data.</text>
</comment>
<proteinExistence type="predicted"/>
<protein>
    <submittedName>
        <fullName evidence="1">Uncharacterized protein</fullName>
    </submittedName>
</protein>
<gene>
    <name evidence="1" type="ORF">L195_g063215</name>
</gene>